<protein>
    <recommendedName>
        <fullName evidence="4">Transmembrane protein</fullName>
    </recommendedName>
</protein>
<feature type="transmembrane region" description="Helical" evidence="1">
    <location>
        <begin position="239"/>
        <end position="262"/>
    </location>
</feature>
<keyword evidence="1" id="KW-1133">Transmembrane helix</keyword>
<proteinExistence type="predicted"/>
<dbReference type="SUPFAM" id="SSF48452">
    <property type="entry name" value="TPR-like"/>
    <property type="match status" value="1"/>
</dbReference>
<organism evidence="2 3">
    <name type="scientific">Achlya hypogyna</name>
    <name type="common">Oomycete</name>
    <name type="synonym">Protoachlya hypogyna</name>
    <dbReference type="NCBI Taxonomy" id="1202772"/>
    <lineage>
        <taxon>Eukaryota</taxon>
        <taxon>Sar</taxon>
        <taxon>Stramenopiles</taxon>
        <taxon>Oomycota</taxon>
        <taxon>Saprolegniomycetes</taxon>
        <taxon>Saprolegniales</taxon>
        <taxon>Achlyaceae</taxon>
        <taxon>Achlya</taxon>
    </lineage>
</organism>
<evidence type="ECO:0000256" key="1">
    <source>
        <dbReference type="SAM" id="Phobius"/>
    </source>
</evidence>
<reference evidence="2 3" key="1">
    <citation type="journal article" date="2014" name="Genome Biol. Evol.">
        <title>The secreted proteins of Achlya hypogyna and Thraustotheca clavata identify the ancestral oomycete secretome and reveal gene acquisitions by horizontal gene transfer.</title>
        <authorList>
            <person name="Misner I."/>
            <person name="Blouin N."/>
            <person name="Leonard G."/>
            <person name="Richards T.A."/>
            <person name="Lane C.E."/>
        </authorList>
    </citation>
    <scope>NUCLEOTIDE SEQUENCE [LARGE SCALE GENOMIC DNA]</scope>
    <source>
        <strain evidence="2 3">ATCC 48635</strain>
    </source>
</reference>
<dbReference type="InterPro" id="IPR011990">
    <property type="entry name" value="TPR-like_helical_dom_sf"/>
</dbReference>
<name>A0A1V9YHM1_ACHHY</name>
<feature type="transmembrane region" description="Helical" evidence="1">
    <location>
        <begin position="214"/>
        <end position="233"/>
    </location>
</feature>
<keyword evidence="1" id="KW-0812">Transmembrane</keyword>
<dbReference type="EMBL" id="JNBR01001754">
    <property type="protein sequence ID" value="OQR85209.1"/>
    <property type="molecule type" value="Genomic_DNA"/>
</dbReference>
<dbReference type="AlphaFoldDB" id="A0A1V9YHM1"/>
<keyword evidence="1" id="KW-0472">Membrane</keyword>
<sequence>MAERTVETVSVALENEDRADARAALLAERSSLLLAVNRNKDALADGEASVQLAMASGEGHHQLGRAQLATQNYGAAVASFKTALNLGFDSPSLQRDLQRARIGVLENLTDDAAPPPEPATSAVATVSDAPPPLALPVLDTSSTARYLVWRLFVHSSSHLAQTSRQLQIGTFLLLAGISAWLMHNWRIVCLGLALGAGAYYVLPSDCRLVSVRRLNLLVWARLPWVVYSIPLILRVVGQVKLFAIVHETTVVAIGVTVATALAPSPRARMCIIHFALFLYVVCWCQDSRHFFKMLASLALDSAGYALSCIDTADVRRAMLSAIQNVATETDIAALQRTARDTFGLLQWLVDYWQQPTTFSYSDVLSSVAACHEATLRWFHPQLQRHNPSAPPGDLAALAAYLEQLQSALQPPKSVAVACASKYQGPLVDFFVVTVAQDGSSLLAACALFVGGTVPIALVPFVWAQAGAMAERWRLWQACGADCDSLDWIFLPSPLHRVWTNLKAAVYCLKVSARASRAVATASAAALLAKKTRNLVAAIAVARSDGGQWDGVTEALFALYASRRSAADVWAYVWHRA</sequence>
<gene>
    <name evidence="2" type="ORF">ACHHYP_12089</name>
</gene>
<keyword evidence="3" id="KW-1185">Reference proteome</keyword>
<dbReference type="Proteomes" id="UP000243579">
    <property type="component" value="Unassembled WGS sequence"/>
</dbReference>
<dbReference type="STRING" id="1202772.A0A1V9YHM1"/>
<dbReference type="OrthoDB" id="2335338at2759"/>
<evidence type="ECO:0000313" key="2">
    <source>
        <dbReference type="EMBL" id="OQR85209.1"/>
    </source>
</evidence>
<evidence type="ECO:0008006" key="4">
    <source>
        <dbReference type="Google" id="ProtNLM"/>
    </source>
</evidence>
<feature type="transmembrane region" description="Helical" evidence="1">
    <location>
        <begin position="441"/>
        <end position="463"/>
    </location>
</feature>
<dbReference type="Gene3D" id="1.25.40.10">
    <property type="entry name" value="Tetratricopeptide repeat domain"/>
    <property type="match status" value="1"/>
</dbReference>
<accession>A0A1V9YHM1</accession>
<feature type="transmembrane region" description="Helical" evidence="1">
    <location>
        <begin position="171"/>
        <end position="202"/>
    </location>
</feature>
<comment type="caution">
    <text evidence="2">The sequence shown here is derived from an EMBL/GenBank/DDBJ whole genome shotgun (WGS) entry which is preliminary data.</text>
</comment>
<evidence type="ECO:0000313" key="3">
    <source>
        <dbReference type="Proteomes" id="UP000243579"/>
    </source>
</evidence>